<accession>A0AAW2MAC8</accession>
<protein>
    <submittedName>
        <fullName evidence="1">Trafficking protein particle complex II-specific subunit</fullName>
    </submittedName>
</protein>
<reference evidence="1" key="2">
    <citation type="journal article" date="2024" name="Plant">
        <title>Genomic evolution and insights into agronomic trait innovations of Sesamum species.</title>
        <authorList>
            <person name="Miao H."/>
            <person name="Wang L."/>
            <person name="Qu L."/>
            <person name="Liu H."/>
            <person name="Sun Y."/>
            <person name="Le M."/>
            <person name="Wang Q."/>
            <person name="Wei S."/>
            <person name="Zheng Y."/>
            <person name="Lin W."/>
            <person name="Duan Y."/>
            <person name="Cao H."/>
            <person name="Xiong S."/>
            <person name="Wang X."/>
            <person name="Wei L."/>
            <person name="Li C."/>
            <person name="Ma Q."/>
            <person name="Ju M."/>
            <person name="Zhao R."/>
            <person name="Li G."/>
            <person name="Mu C."/>
            <person name="Tian Q."/>
            <person name="Mei H."/>
            <person name="Zhang T."/>
            <person name="Gao T."/>
            <person name="Zhang H."/>
        </authorList>
    </citation>
    <scope>NUCLEOTIDE SEQUENCE</scope>
    <source>
        <strain evidence="1">G01</strain>
    </source>
</reference>
<dbReference type="EMBL" id="JACGWK010000011">
    <property type="protein sequence ID" value="KAL0327398.1"/>
    <property type="molecule type" value="Genomic_DNA"/>
</dbReference>
<organism evidence="1">
    <name type="scientific">Sesamum angustifolium</name>
    <dbReference type="NCBI Taxonomy" id="2727405"/>
    <lineage>
        <taxon>Eukaryota</taxon>
        <taxon>Viridiplantae</taxon>
        <taxon>Streptophyta</taxon>
        <taxon>Embryophyta</taxon>
        <taxon>Tracheophyta</taxon>
        <taxon>Spermatophyta</taxon>
        <taxon>Magnoliopsida</taxon>
        <taxon>eudicotyledons</taxon>
        <taxon>Gunneridae</taxon>
        <taxon>Pentapetalae</taxon>
        <taxon>asterids</taxon>
        <taxon>lamiids</taxon>
        <taxon>Lamiales</taxon>
        <taxon>Pedaliaceae</taxon>
        <taxon>Sesamum</taxon>
    </lineage>
</organism>
<proteinExistence type="predicted"/>
<sequence length="167" mass="17758">MEPDASIETSSMIRVAVLPIAGIPPLLFRDYAAMLLRHHTVSSTPSAPSTLSTRNPHLQISHGNLVASASSSSSADRHRLPGRISSLTARSSRLSAFVTALPLQISVPSLINSLLLVRVIHPHSFSDALPSAQGIRSGVFALGDQYNRIHPGAKSLVGYGLFRSCNS</sequence>
<comment type="caution">
    <text evidence="1">The sequence shown here is derived from an EMBL/GenBank/DDBJ whole genome shotgun (WGS) entry which is preliminary data.</text>
</comment>
<gene>
    <name evidence="1" type="ORF">Sangu_1817800</name>
</gene>
<evidence type="ECO:0000313" key="1">
    <source>
        <dbReference type="EMBL" id="KAL0327398.1"/>
    </source>
</evidence>
<dbReference type="AlphaFoldDB" id="A0AAW2MAC8"/>
<reference evidence="1" key="1">
    <citation type="submission" date="2020-06" db="EMBL/GenBank/DDBJ databases">
        <authorList>
            <person name="Li T."/>
            <person name="Hu X."/>
            <person name="Zhang T."/>
            <person name="Song X."/>
            <person name="Zhang H."/>
            <person name="Dai N."/>
            <person name="Sheng W."/>
            <person name="Hou X."/>
            <person name="Wei L."/>
        </authorList>
    </citation>
    <scope>NUCLEOTIDE SEQUENCE</scope>
    <source>
        <strain evidence="1">G01</strain>
        <tissue evidence="1">Leaf</tissue>
    </source>
</reference>
<name>A0AAW2MAC8_9LAMI</name>